<dbReference type="Proteomes" id="UP000237640">
    <property type="component" value="Unassembled WGS sequence"/>
</dbReference>
<protein>
    <submittedName>
        <fullName evidence="2">Uncharacterized protein</fullName>
    </submittedName>
</protein>
<feature type="transmembrane region" description="Helical" evidence="1">
    <location>
        <begin position="12"/>
        <end position="32"/>
    </location>
</feature>
<evidence type="ECO:0000256" key="1">
    <source>
        <dbReference type="SAM" id="Phobius"/>
    </source>
</evidence>
<comment type="caution">
    <text evidence="2">The sequence shown here is derived from an EMBL/GenBank/DDBJ whole genome shotgun (WGS) entry which is preliminary data.</text>
</comment>
<name>A0A2T0MI43_9FLAO</name>
<dbReference type="EMBL" id="PVYX01000001">
    <property type="protein sequence ID" value="PRX57252.1"/>
    <property type="molecule type" value="Genomic_DNA"/>
</dbReference>
<dbReference type="AlphaFoldDB" id="A0A2T0MI43"/>
<dbReference type="OrthoDB" id="9786534at2"/>
<reference evidence="2 3" key="1">
    <citation type="submission" date="2018-03" db="EMBL/GenBank/DDBJ databases">
        <title>Genomic Encyclopedia of Archaeal and Bacterial Type Strains, Phase II (KMG-II): from individual species to whole genera.</title>
        <authorList>
            <person name="Goeker M."/>
        </authorList>
    </citation>
    <scope>NUCLEOTIDE SEQUENCE [LARGE SCALE GENOMIC DNA]</scope>
    <source>
        <strain evidence="2 3">DSM 25027</strain>
    </source>
</reference>
<keyword evidence="1" id="KW-0812">Transmembrane</keyword>
<dbReference type="RefSeq" id="WP_106144156.1">
    <property type="nucleotide sequence ID" value="NZ_PVYX01000001.1"/>
</dbReference>
<evidence type="ECO:0000313" key="2">
    <source>
        <dbReference type="EMBL" id="PRX57252.1"/>
    </source>
</evidence>
<dbReference type="Pfam" id="PF20181">
    <property type="entry name" value="DUF6544"/>
    <property type="match status" value="1"/>
</dbReference>
<sequence length="274" mass="31426">MIFLTPQTSVFFILLFFLFVFLLPGAIFYAYYHFNRGVNKQVEFLFNLSGNTEKPVTQEDLNHLPQIVRQYVLKVGVLGKCKDCHAILKQSGNIRQEKNKRWMTFTGKQFMSAKPLGFVWAARSFPIFVMDKSIEGEGETNVSFLGSFSLGSDSSAKTHQSALARCLGELALYPICFLNENINWEILDDKSVKAKIVQNHTSAEGVFYFNDKGLIDRFVTHRYRGDSLEEFTGRFNAYEQKDGLLIPTELSATWNLVEGDFEYFNCKITDYKTE</sequence>
<evidence type="ECO:0000313" key="3">
    <source>
        <dbReference type="Proteomes" id="UP000237640"/>
    </source>
</evidence>
<keyword evidence="1" id="KW-0472">Membrane</keyword>
<accession>A0A2T0MI43</accession>
<keyword evidence="1" id="KW-1133">Transmembrane helix</keyword>
<organism evidence="2 3">
    <name type="scientific">Flagellimonas meridianipacifica</name>
    <dbReference type="NCBI Taxonomy" id="1080225"/>
    <lineage>
        <taxon>Bacteria</taxon>
        <taxon>Pseudomonadati</taxon>
        <taxon>Bacteroidota</taxon>
        <taxon>Flavobacteriia</taxon>
        <taxon>Flavobacteriales</taxon>
        <taxon>Flavobacteriaceae</taxon>
        <taxon>Flagellimonas</taxon>
    </lineage>
</organism>
<keyword evidence="3" id="KW-1185">Reference proteome</keyword>
<proteinExistence type="predicted"/>
<dbReference type="InterPro" id="IPR046674">
    <property type="entry name" value="DUF6544"/>
</dbReference>
<gene>
    <name evidence="2" type="ORF">CLV81_1255</name>
</gene>